<dbReference type="AlphaFoldDB" id="A0AA42N283"/>
<sequence length="46" mass="5211">MFHDLIARSYSALGLRNNEKASRQFLLAAPPESYFTPASLRRKGTQ</sequence>
<reference evidence="1" key="1">
    <citation type="submission" date="2022-09" db="EMBL/GenBank/DDBJ databases">
        <title>Intensive care unit water sources are persistently colonized with multi-drug resistant bacteria and are the site of extensive horizontal gene transfer of antibiotic resistance genes.</title>
        <authorList>
            <person name="Diorio-Toth L."/>
        </authorList>
    </citation>
    <scope>NUCLEOTIDE SEQUENCE</scope>
    <source>
        <strain evidence="1">GD03990</strain>
    </source>
</reference>
<proteinExistence type="predicted"/>
<name>A0AA42N283_AQUAC</name>
<gene>
    <name evidence="1" type="ORF">N5C05_13290</name>
</gene>
<evidence type="ECO:0000313" key="1">
    <source>
        <dbReference type="EMBL" id="MDH1055730.1"/>
    </source>
</evidence>
<protein>
    <submittedName>
        <fullName evidence="1">Uncharacterized protein</fullName>
    </submittedName>
</protein>
<accession>A0AA42N283</accession>
<dbReference type="Proteomes" id="UP001158730">
    <property type="component" value="Unassembled WGS sequence"/>
</dbReference>
<organism evidence="1 2">
    <name type="scientific">Aquipseudomonas alcaligenes</name>
    <name type="common">Pseudomonas alcaligenes</name>
    <dbReference type="NCBI Taxonomy" id="43263"/>
    <lineage>
        <taxon>Bacteria</taxon>
        <taxon>Pseudomonadati</taxon>
        <taxon>Pseudomonadota</taxon>
        <taxon>Gammaproteobacteria</taxon>
        <taxon>Pseudomonadales</taxon>
        <taxon>Pseudomonadaceae</taxon>
        <taxon>Aquipseudomonas</taxon>
    </lineage>
</organism>
<comment type="caution">
    <text evidence="1">The sequence shown here is derived from an EMBL/GenBank/DDBJ whole genome shotgun (WGS) entry which is preliminary data.</text>
</comment>
<evidence type="ECO:0000313" key="2">
    <source>
        <dbReference type="Proteomes" id="UP001158730"/>
    </source>
</evidence>
<dbReference type="RefSeq" id="WP_280054259.1">
    <property type="nucleotide sequence ID" value="NZ_JAOBYN010000011.1"/>
</dbReference>
<dbReference type="EMBL" id="JAOBYN010000011">
    <property type="protein sequence ID" value="MDH1055730.1"/>
    <property type="molecule type" value="Genomic_DNA"/>
</dbReference>